<dbReference type="AlphaFoldDB" id="A0A822GM55"/>
<name>A0A822GM55_9BILA</name>
<gene>
    <name evidence="2" type="ORF">QYT958_LOCUS48737</name>
</gene>
<evidence type="ECO:0000313" key="2">
    <source>
        <dbReference type="EMBL" id="CAF5153114.1"/>
    </source>
</evidence>
<feature type="non-terminal residue" evidence="2">
    <location>
        <position position="1"/>
    </location>
</feature>
<feature type="compositionally biased region" description="Polar residues" evidence="1">
    <location>
        <begin position="39"/>
        <end position="48"/>
    </location>
</feature>
<reference evidence="2" key="1">
    <citation type="submission" date="2021-02" db="EMBL/GenBank/DDBJ databases">
        <authorList>
            <person name="Nowell W R."/>
        </authorList>
    </citation>
    <scope>NUCLEOTIDE SEQUENCE</scope>
</reference>
<evidence type="ECO:0000313" key="3">
    <source>
        <dbReference type="Proteomes" id="UP000663848"/>
    </source>
</evidence>
<sequence>FSIPSFLAGFQSRGDSLPQLSGHNNNNRSGRGFRYDGHGNNQQRNAQITGDGSYGNGYNDGEKII</sequence>
<proteinExistence type="predicted"/>
<comment type="caution">
    <text evidence="2">The sequence shown here is derived from an EMBL/GenBank/DDBJ whole genome shotgun (WGS) entry which is preliminary data.</text>
</comment>
<organism evidence="2 3">
    <name type="scientific">Rotaria socialis</name>
    <dbReference type="NCBI Taxonomy" id="392032"/>
    <lineage>
        <taxon>Eukaryota</taxon>
        <taxon>Metazoa</taxon>
        <taxon>Spiralia</taxon>
        <taxon>Gnathifera</taxon>
        <taxon>Rotifera</taxon>
        <taxon>Eurotatoria</taxon>
        <taxon>Bdelloidea</taxon>
        <taxon>Philodinida</taxon>
        <taxon>Philodinidae</taxon>
        <taxon>Rotaria</taxon>
    </lineage>
</organism>
<evidence type="ECO:0000256" key="1">
    <source>
        <dbReference type="SAM" id="MobiDB-lite"/>
    </source>
</evidence>
<dbReference type="EMBL" id="CAJOBR010101602">
    <property type="protein sequence ID" value="CAF5153114.1"/>
    <property type="molecule type" value="Genomic_DNA"/>
</dbReference>
<accession>A0A822GM55</accession>
<dbReference type="Proteomes" id="UP000663848">
    <property type="component" value="Unassembled WGS sequence"/>
</dbReference>
<protein>
    <submittedName>
        <fullName evidence="2">Uncharacterized protein</fullName>
    </submittedName>
</protein>
<feature type="non-terminal residue" evidence="2">
    <location>
        <position position="65"/>
    </location>
</feature>
<feature type="region of interest" description="Disordered" evidence="1">
    <location>
        <begin position="11"/>
        <end position="65"/>
    </location>
</feature>